<feature type="domain" description="CobQ/CobB/MinD/ParA nucleotide binding" evidence="1">
    <location>
        <begin position="25"/>
        <end position="204"/>
    </location>
</feature>
<gene>
    <name evidence="2" type="ORF">H6G97_44770</name>
</gene>
<protein>
    <submittedName>
        <fullName evidence="2">ParA family protein</fullName>
    </submittedName>
</protein>
<dbReference type="SUPFAM" id="SSF52540">
    <property type="entry name" value="P-loop containing nucleoside triphosphate hydrolases"/>
    <property type="match status" value="1"/>
</dbReference>
<name>A0ABR8E2U4_9NOSO</name>
<keyword evidence="3" id="KW-1185">Reference proteome</keyword>
<accession>A0ABR8E2U4</accession>
<dbReference type="CDD" id="cd02042">
    <property type="entry name" value="ParAB_family"/>
    <property type="match status" value="1"/>
</dbReference>
<dbReference type="EMBL" id="JACJSI010000380">
    <property type="protein sequence ID" value="MBD2536057.1"/>
    <property type="molecule type" value="Genomic_DNA"/>
</dbReference>
<sequence>MRIAPMVKSKPTKTTTKSEKLPKILAFANQKGGAGKSTGAVHAVDWFTQMGHSTILVDADGQESSSSWLKDLNLPCKVIGDPEVLFDELPKLAESYDVVIVDGPGNASEVTKAILIRSNLVLIPCRDSMIDLASTGKIVQFVRQAKEIRGGLPIAALYLNAVKDNTILLREAREALQSGIIPLLNTTLPDRQCIKDAPGQGSTVFRMKGEAPKAAASAYVKILTEALKLFESES</sequence>
<dbReference type="InterPro" id="IPR002586">
    <property type="entry name" value="CobQ/CobB/MinD/ParA_Nub-bd_dom"/>
</dbReference>
<evidence type="ECO:0000313" key="2">
    <source>
        <dbReference type="EMBL" id="MBD2536057.1"/>
    </source>
</evidence>
<dbReference type="PANTHER" id="PTHR13696">
    <property type="entry name" value="P-LOOP CONTAINING NUCLEOSIDE TRIPHOSPHATE HYDROLASE"/>
    <property type="match status" value="1"/>
</dbReference>
<proteinExistence type="predicted"/>
<reference evidence="2 3" key="1">
    <citation type="journal article" date="2020" name="ISME J.">
        <title>Comparative genomics reveals insights into cyanobacterial evolution and habitat adaptation.</title>
        <authorList>
            <person name="Chen M.Y."/>
            <person name="Teng W.K."/>
            <person name="Zhao L."/>
            <person name="Hu C.X."/>
            <person name="Zhou Y.K."/>
            <person name="Han B.P."/>
            <person name="Song L.R."/>
            <person name="Shu W.S."/>
        </authorList>
    </citation>
    <scope>NUCLEOTIDE SEQUENCE [LARGE SCALE GENOMIC DNA]</scope>
    <source>
        <strain evidence="2 3">FACHB-838</strain>
    </source>
</reference>
<dbReference type="PIRSF" id="PIRSF009320">
    <property type="entry name" value="Nuc_binding_HP_1000"/>
    <property type="match status" value="1"/>
</dbReference>
<comment type="caution">
    <text evidence="2">The sequence shown here is derived from an EMBL/GenBank/DDBJ whole genome shotgun (WGS) entry which is preliminary data.</text>
</comment>
<organism evidence="2 3">
    <name type="scientific">Nostoc flagelliforme FACHB-838</name>
    <dbReference type="NCBI Taxonomy" id="2692904"/>
    <lineage>
        <taxon>Bacteria</taxon>
        <taxon>Bacillati</taxon>
        <taxon>Cyanobacteriota</taxon>
        <taxon>Cyanophyceae</taxon>
        <taxon>Nostocales</taxon>
        <taxon>Nostocaceae</taxon>
        <taxon>Nostoc</taxon>
    </lineage>
</organism>
<dbReference type="PANTHER" id="PTHR13696:SF96">
    <property type="entry name" value="COBQ_COBB_MIND_PARA NUCLEOTIDE BINDING DOMAIN-CONTAINING PROTEIN"/>
    <property type="match status" value="1"/>
</dbReference>
<dbReference type="InterPro" id="IPR027417">
    <property type="entry name" value="P-loop_NTPase"/>
</dbReference>
<dbReference type="Gene3D" id="3.40.50.300">
    <property type="entry name" value="P-loop containing nucleotide triphosphate hydrolases"/>
    <property type="match status" value="1"/>
</dbReference>
<dbReference type="Proteomes" id="UP000623440">
    <property type="component" value="Unassembled WGS sequence"/>
</dbReference>
<dbReference type="InterPro" id="IPR050678">
    <property type="entry name" value="DNA_Partitioning_ATPase"/>
</dbReference>
<evidence type="ECO:0000313" key="3">
    <source>
        <dbReference type="Proteomes" id="UP000623440"/>
    </source>
</evidence>
<evidence type="ECO:0000259" key="1">
    <source>
        <dbReference type="Pfam" id="PF01656"/>
    </source>
</evidence>
<dbReference type="Pfam" id="PF01656">
    <property type="entry name" value="CbiA"/>
    <property type="match status" value="1"/>
</dbReference>